<evidence type="ECO:0000256" key="3">
    <source>
        <dbReference type="ARBA" id="ARBA00022898"/>
    </source>
</evidence>
<name>A0A0W0TRI5_LEGER</name>
<reference evidence="5 6" key="1">
    <citation type="submission" date="2015-11" db="EMBL/GenBank/DDBJ databases">
        <title>Genomic analysis of 38 Legionella species identifies large and diverse effector repertoires.</title>
        <authorList>
            <person name="Burstein D."/>
            <person name="Amaro F."/>
            <person name="Zusman T."/>
            <person name="Lifshitz Z."/>
            <person name="Cohen O."/>
            <person name="Gilbert J.A."/>
            <person name="Pupko T."/>
            <person name="Shuman H.A."/>
            <person name="Segal G."/>
        </authorList>
    </citation>
    <scope>NUCLEOTIDE SEQUENCE [LARGE SCALE GENOMIC DNA]</scope>
    <source>
        <strain evidence="5 6">SE-32A-C8</strain>
    </source>
</reference>
<dbReference type="PATRIC" id="fig|448.7.peg.1303"/>
<dbReference type="PANTHER" id="PTHR13693">
    <property type="entry name" value="CLASS II AMINOTRANSFERASE/8-AMINO-7-OXONONANOATE SYNTHASE"/>
    <property type="match status" value="1"/>
</dbReference>
<gene>
    <name evidence="5" type="primary">bioF</name>
    <name evidence="5" type="ORF">Lery_1245</name>
</gene>
<comment type="cofactor">
    <cofactor evidence="1">
        <name>pyridoxal 5'-phosphate</name>
        <dbReference type="ChEBI" id="CHEBI:597326"/>
    </cofactor>
</comment>
<dbReference type="InterPro" id="IPR050087">
    <property type="entry name" value="AON_synthase_class-II"/>
</dbReference>
<dbReference type="EMBL" id="LNYA01000023">
    <property type="protein sequence ID" value="KTC98191.1"/>
    <property type="molecule type" value="Genomic_DNA"/>
</dbReference>
<dbReference type="Gene3D" id="3.90.1150.10">
    <property type="entry name" value="Aspartate Aminotransferase, domain 1"/>
    <property type="match status" value="1"/>
</dbReference>
<organism evidence="5 6">
    <name type="scientific">Legionella erythra</name>
    <dbReference type="NCBI Taxonomy" id="448"/>
    <lineage>
        <taxon>Bacteria</taxon>
        <taxon>Pseudomonadati</taxon>
        <taxon>Pseudomonadota</taxon>
        <taxon>Gammaproteobacteria</taxon>
        <taxon>Legionellales</taxon>
        <taxon>Legionellaceae</taxon>
        <taxon>Legionella</taxon>
    </lineage>
</organism>
<evidence type="ECO:0000256" key="2">
    <source>
        <dbReference type="ARBA" id="ARBA00022679"/>
    </source>
</evidence>
<dbReference type="InterPro" id="IPR015421">
    <property type="entry name" value="PyrdxlP-dep_Trfase_major"/>
</dbReference>
<evidence type="ECO:0000259" key="4">
    <source>
        <dbReference type="Pfam" id="PF00155"/>
    </source>
</evidence>
<dbReference type="GO" id="GO:0030170">
    <property type="term" value="F:pyridoxal phosphate binding"/>
    <property type="evidence" value="ECO:0007669"/>
    <property type="project" value="InterPro"/>
</dbReference>
<evidence type="ECO:0000256" key="1">
    <source>
        <dbReference type="ARBA" id="ARBA00001933"/>
    </source>
</evidence>
<dbReference type="Proteomes" id="UP000054773">
    <property type="component" value="Unassembled WGS sequence"/>
</dbReference>
<dbReference type="Pfam" id="PF00155">
    <property type="entry name" value="Aminotran_1_2"/>
    <property type="match status" value="1"/>
</dbReference>
<dbReference type="GO" id="GO:0009102">
    <property type="term" value="P:biotin biosynthetic process"/>
    <property type="evidence" value="ECO:0007669"/>
    <property type="project" value="TreeGrafter"/>
</dbReference>
<dbReference type="RefSeq" id="WP_337589162.1">
    <property type="nucleotide sequence ID" value="NZ_CAAAHY010000002.1"/>
</dbReference>
<keyword evidence="5" id="KW-0012">Acyltransferase</keyword>
<dbReference type="Gene3D" id="3.40.640.10">
    <property type="entry name" value="Type I PLP-dependent aspartate aminotransferase-like (Major domain)"/>
    <property type="match status" value="1"/>
</dbReference>
<feature type="domain" description="Aminotransferase class I/classII large" evidence="4">
    <location>
        <begin position="34"/>
        <end position="364"/>
    </location>
</feature>
<dbReference type="SUPFAM" id="SSF53383">
    <property type="entry name" value="PLP-dependent transferases"/>
    <property type="match status" value="1"/>
</dbReference>
<evidence type="ECO:0000313" key="6">
    <source>
        <dbReference type="Proteomes" id="UP000054773"/>
    </source>
</evidence>
<dbReference type="STRING" id="448.Lery_1245"/>
<dbReference type="GO" id="GO:0008710">
    <property type="term" value="F:8-amino-7-oxononanoate synthase activity"/>
    <property type="evidence" value="ECO:0007669"/>
    <property type="project" value="UniProtKB-EC"/>
</dbReference>
<keyword evidence="6" id="KW-1185">Reference proteome</keyword>
<dbReference type="InterPro" id="IPR015424">
    <property type="entry name" value="PyrdxlP-dep_Trfase"/>
</dbReference>
<dbReference type="PANTHER" id="PTHR13693:SF100">
    <property type="entry name" value="8-AMINO-7-OXONONANOATE SYNTHASE"/>
    <property type="match status" value="1"/>
</dbReference>
<dbReference type="InterPro" id="IPR015422">
    <property type="entry name" value="PyrdxlP-dep_Trfase_small"/>
</dbReference>
<protein>
    <submittedName>
        <fullName evidence="5">8-amino-7-oxononanoate synthase</fullName>
        <ecNumber evidence="5">2.3.1.47</ecNumber>
    </submittedName>
</protein>
<accession>A0A0W0TRI5</accession>
<keyword evidence="2 5" id="KW-0808">Transferase</keyword>
<keyword evidence="3" id="KW-0663">Pyridoxal phosphate</keyword>
<dbReference type="InterPro" id="IPR004839">
    <property type="entry name" value="Aminotransferase_I/II_large"/>
</dbReference>
<sequence length="381" mass="42424">MSHFSTLFAKTMQGLQQRGLHRSRSVLQADSNHLHFCSNDYLSLSNDVRIKKAYQQGFELYPAGSGGSGVICGYHPIHAEFEQTMSAALNTDAAVVFSSGYAANLAVVSLLSHSALRLLVDKAIHASFYDGIKLAHASFSRYKANDMDDLRRKLDQTEQAVVLTEGLFSMSGQVAPLGEIIDLCATYQAPCVVDEAHSFGVMGDHGLGAVNHFSLTQEQVPLRIITFGKAFGGQGALVAGCREWIEALLQYARSYLYSTAISPALTYGLLKTFHLIYDANDRRQKLEALVHYFREKIKQSPLRFADSSSAIQQLQLGCPHVALTYARHLSEHRIVCQAIREPTVPRKYSGLRIVLNYQHELNDIDRLFNELHTIYDTEHSN</sequence>
<dbReference type="EC" id="2.3.1.47" evidence="5"/>
<comment type="caution">
    <text evidence="5">The sequence shown here is derived from an EMBL/GenBank/DDBJ whole genome shotgun (WGS) entry which is preliminary data.</text>
</comment>
<evidence type="ECO:0000313" key="5">
    <source>
        <dbReference type="EMBL" id="KTC98191.1"/>
    </source>
</evidence>
<dbReference type="AlphaFoldDB" id="A0A0W0TRI5"/>
<proteinExistence type="predicted"/>